<feature type="region of interest" description="Disordered" evidence="1">
    <location>
        <begin position="195"/>
        <end position="217"/>
    </location>
</feature>
<evidence type="ECO:0000313" key="4">
    <source>
        <dbReference type="Proteomes" id="UP001311915"/>
    </source>
</evidence>
<gene>
    <name evidence="3" type="ORF">R3W88_016757</name>
</gene>
<comment type="caution">
    <text evidence="3">The sequence shown here is derived from an EMBL/GenBank/DDBJ whole genome shotgun (WGS) entry which is preliminary data.</text>
</comment>
<dbReference type="Proteomes" id="UP001311915">
    <property type="component" value="Unassembled WGS sequence"/>
</dbReference>
<feature type="domain" description="Retrotransposon Copia-like N-terminal" evidence="2">
    <location>
        <begin position="17"/>
        <end position="54"/>
    </location>
</feature>
<protein>
    <recommendedName>
        <fullName evidence="2">Retrotransposon Copia-like N-terminal domain-containing protein</fullName>
    </recommendedName>
</protein>
<reference evidence="3 4" key="1">
    <citation type="submission" date="2023-10" db="EMBL/GenBank/DDBJ databases">
        <title>Genome-Wide Identification Analysis in wild type Solanum Pinnatisectum Reveals Some Genes Defensing Phytophthora Infestans.</title>
        <authorList>
            <person name="Sun C."/>
        </authorList>
    </citation>
    <scope>NUCLEOTIDE SEQUENCE [LARGE SCALE GENOMIC DNA]</scope>
    <source>
        <strain evidence="3">LQN</strain>
        <tissue evidence="3">Leaf</tissue>
    </source>
</reference>
<keyword evidence="4" id="KW-1185">Reference proteome</keyword>
<evidence type="ECO:0000313" key="3">
    <source>
        <dbReference type="EMBL" id="KAK4718419.1"/>
    </source>
</evidence>
<feature type="compositionally biased region" description="Gly residues" evidence="1">
    <location>
        <begin position="198"/>
        <end position="207"/>
    </location>
</feature>
<evidence type="ECO:0000259" key="2">
    <source>
        <dbReference type="Pfam" id="PF14244"/>
    </source>
</evidence>
<dbReference type="PANTHER" id="PTHR37610:SF86">
    <property type="entry name" value="RETROTRANSPOSON COPIA-LIKE N-TERMINAL DOMAIN-CONTAINING PROTEIN"/>
    <property type="match status" value="1"/>
</dbReference>
<organism evidence="3 4">
    <name type="scientific">Solanum pinnatisectum</name>
    <name type="common">tansyleaf nightshade</name>
    <dbReference type="NCBI Taxonomy" id="50273"/>
    <lineage>
        <taxon>Eukaryota</taxon>
        <taxon>Viridiplantae</taxon>
        <taxon>Streptophyta</taxon>
        <taxon>Embryophyta</taxon>
        <taxon>Tracheophyta</taxon>
        <taxon>Spermatophyta</taxon>
        <taxon>Magnoliopsida</taxon>
        <taxon>eudicotyledons</taxon>
        <taxon>Gunneridae</taxon>
        <taxon>Pentapetalae</taxon>
        <taxon>asterids</taxon>
        <taxon>lamiids</taxon>
        <taxon>Solanales</taxon>
        <taxon>Solanaceae</taxon>
        <taxon>Solanoideae</taxon>
        <taxon>Solaneae</taxon>
        <taxon>Solanum</taxon>
    </lineage>
</organism>
<name>A0AAV9KYH6_9SOLN</name>
<dbReference type="EMBL" id="JAWPEI010000008">
    <property type="protein sequence ID" value="KAK4718419.1"/>
    <property type="molecule type" value="Genomic_DNA"/>
</dbReference>
<evidence type="ECO:0000256" key="1">
    <source>
        <dbReference type="SAM" id="MobiDB-lite"/>
    </source>
</evidence>
<accession>A0AAV9KYH6</accession>
<proteinExistence type="predicted"/>
<sequence>MAKKIDHVHPLYLSFSDVPGAVRSGIQLVRMENYTLWSRTMKLNLLTKNKLGMILKKKQWDRCNAMVISWIVSNVSKELVSGILFRSNATLVWSNLKERFDKDEFESIMPSSSCEYTKSKKYVDSMGRQQLLQFLIGLNDSYGQARSQILMMNPPPSVNQCYATIVQDESQRALSGDCYGGGESIDPTALLTNRSGGYTFGGPGSRGRGGRGHGQVQ</sequence>
<dbReference type="Pfam" id="PF14244">
    <property type="entry name" value="Retrotran_gag_3"/>
    <property type="match status" value="1"/>
</dbReference>
<dbReference type="AlphaFoldDB" id="A0AAV9KYH6"/>
<dbReference type="InterPro" id="IPR029472">
    <property type="entry name" value="Copia-like_N"/>
</dbReference>
<dbReference type="PANTHER" id="PTHR37610">
    <property type="entry name" value="CCHC-TYPE DOMAIN-CONTAINING PROTEIN"/>
    <property type="match status" value="1"/>
</dbReference>